<sequence>MSLEQDIATITRQEQELRFDHFNEADAWALGSLMRAQAEERKLPFVIDIRIGTRPLFYTALPGTTPENPDWVRRKVNTVTRFQKSSYRVGREYKLKGNAFDAARGLNLMDYAPQGGGFPIHIRGTGVVGAVTVSGVPEREDHGFVVEMLCRFLGIDHRMLELGPETA</sequence>
<dbReference type="InterPro" id="IPR010371">
    <property type="entry name" value="YBR137W-like"/>
</dbReference>
<accession>A0A2W2BRB9</accession>
<dbReference type="InterPro" id="IPR038084">
    <property type="entry name" value="PduO/GlcC-like_sf"/>
</dbReference>
<evidence type="ECO:0000256" key="1">
    <source>
        <dbReference type="HAMAP-Rule" id="MF_00761"/>
    </source>
</evidence>
<dbReference type="AlphaFoldDB" id="A0A2W2BRB9"/>
<dbReference type="PANTHER" id="PTHR28255">
    <property type="match status" value="1"/>
</dbReference>
<dbReference type="EMBL" id="QKVK01000007">
    <property type="protein sequence ID" value="PZF75946.1"/>
    <property type="molecule type" value="Genomic_DNA"/>
</dbReference>
<evidence type="ECO:0000313" key="2">
    <source>
        <dbReference type="EMBL" id="PZF75946.1"/>
    </source>
</evidence>
<dbReference type="NCBIfam" id="NF002696">
    <property type="entry name" value="PRK02487.1-5"/>
    <property type="match status" value="1"/>
</dbReference>
<organism evidence="2 3">
    <name type="scientific">Aestuariivirga litoralis</name>
    <dbReference type="NCBI Taxonomy" id="2650924"/>
    <lineage>
        <taxon>Bacteria</taxon>
        <taxon>Pseudomonadati</taxon>
        <taxon>Pseudomonadota</taxon>
        <taxon>Alphaproteobacteria</taxon>
        <taxon>Hyphomicrobiales</taxon>
        <taxon>Aestuariivirgaceae</taxon>
        <taxon>Aestuariivirga</taxon>
    </lineage>
</organism>
<comment type="caution">
    <text evidence="2">The sequence shown here is derived from an EMBL/GenBank/DDBJ whole genome shotgun (WGS) entry which is preliminary data.</text>
</comment>
<dbReference type="RefSeq" id="WP_111199330.1">
    <property type="nucleotide sequence ID" value="NZ_QKVK01000007.1"/>
</dbReference>
<dbReference type="Pfam" id="PF03928">
    <property type="entry name" value="HbpS-like"/>
    <property type="match status" value="1"/>
</dbReference>
<dbReference type="PANTHER" id="PTHR28255:SF1">
    <property type="entry name" value="UPF0303 PROTEIN YBR137W"/>
    <property type="match status" value="1"/>
</dbReference>
<name>A0A2W2BRB9_9HYPH</name>
<dbReference type="SUPFAM" id="SSF143744">
    <property type="entry name" value="GlcG-like"/>
    <property type="match status" value="1"/>
</dbReference>
<dbReference type="InterPro" id="IPR005624">
    <property type="entry name" value="PduO/GlcC-like"/>
</dbReference>
<proteinExistence type="inferred from homology"/>
<protein>
    <recommendedName>
        <fullName evidence="1">UPF0303 protein DK847_14930</fullName>
    </recommendedName>
</protein>
<keyword evidence="3" id="KW-1185">Reference proteome</keyword>
<gene>
    <name evidence="2" type="ORF">DK847_14930</name>
</gene>
<dbReference type="Gene3D" id="3.30.450.150">
    <property type="entry name" value="Haem-degrading domain"/>
    <property type="match status" value="1"/>
</dbReference>
<evidence type="ECO:0000313" key="3">
    <source>
        <dbReference type="Proteomes" id="UP000248795"/>
    </source>
</evidence>
<comment type="similarity">
    <text evidence="1">Belongs to the UPF0303 family.</text>
</comment>
<dbReference type="PIRSF" id="PIRSF008757">
    <property type="entry name" value="UCP008757"/>
    <property type="match status" value="1"/>
</dbReference>
<reference evidence="3" key="1">
    <citation type="submission" date="2018-06" db="EMBL/GenBank/DDBJ databases">
        <title>Aestuariibacter litoralis strain KCTC 52945T.</title>
        <authorList>
            <person name="Li X."/>
            <person name="Salam N."/>
            <person name="Li J.-L."/>
            <person name="Chen Y.-M."/>
            <person name="Yang Z.-W."/>
            <person name="Zhang L.-Y."/>
            <person name="Han M.-X."/>
            <person name="Xiao M."/>
            <person name="Li W.-J."/>
        </authorList>
    </citation>
    <scope>NUCLEOTIDE SEQUENCE [LARGE SCALE GENOMIC DNA]</scope>
    <source>
        <strain evidence="3">KCTC 52945</strain>
    </source>
</reference>
<dbReference type="HAMAP" id="MF_00761">
    <property type="entry name" value="UPF0303"/>
    <property type="match status" value="1"/>
</dbReference>
<dbReference type="Proteomes" id="UP000248795">
    <property type="component" value="Unassembled WGS sequence"/>
</dbReference>